<dbReference type="Pfam" id="PF07686">
    <property type="entry name" value="V-set"/>
    <property type="match status" value="1"/>
</dbReference>
<dbReference type="InterPro" id="IPR013783">
    <property type="entry name" value="Ig-like_fold"/>
</dbReference>
<keyword evidence="1" id="KW-0732">Signal</keyword>
<reference evidence="3 4" key="1">
    <citation type="journal article" date="2014" name="Nat. Genet.">
        <title>Whole-genome sequence of a flatfish provides insights into ZW sex chromosome evolution and adaptation to a benthic lifestyle.</title>
        <authorList>
            <person name="Chen S."/>
            <person name="Zhang G."/>
            <person name="Shao C."/>
            <person name="Huang Q."/>
            <person name="Liu G."/>
            <person name="Zhang P."/>
            <person name="Song W."/>
            <person name="An N."/>
            <person name="Chalopin D."/>
            <person name="Volff J.N."/>
            <person name="Hong Y."/>
            <person name="Li Q."/>
            <person name="Sha Z."/>
            <person name="Zhou H."/>
            <person name="Xie M."/>
            <person name="Yu Q."/>
            <person name="Liu Y."/>
            <person name="Xiang H."/>
            <person name="Wang N."/>
            <person name="Wu K."/>
            <person name="Yang C."/>
            <person name="Zhou Q."/>
            <person name="Liao X."/>
            <person name="Yang L."/>
            <person name="Hu Q."/>
            <person name="Zhang J."/>
            <person name="Meng L."/>
            <person name="Jin L."/>
            <person name="Tian Y."/>
            <person name="Lian J."/>
            <person name="Yang J."/>
            <person name="Miao G."/>
            <person name="Liu S."/>
            <person name="Liang Z."/>
            <person name="Yan F."/>
            <person name="Li Y."/>
            <person name="Sun B."/>
            <person name="Zhang H."/>
            <person name="Zhang J."/>
            <person name="Zhu Y."/>
            <person name="Du M."/>
            <person name="Zhao Y."/>
            <person name="Schartl M."/>
            <person name="Tang Q."/>
            <person name="Wang J."/>
        </authorList>
    </citation>
    <scope>NUCLEOTIDE SEQUENCE</scope>
</reference>
<dbReference type="OMA" id="TDSANYF"/>
<reference evidence="3" key="2">
    <citation type="submission" date="2025-08" db="UniProtKB">
        <authorList>
            <consortium name="Ensembl"/>
        </authorList>
    </citation>
    <scope>IDENTIFICATION</scope>
</reference>
<dbReference type="Proteomes" id="UP000265120">
    <property type="component" value="Chromosome 2"/>
</dbReference>
<keyword evidence="4" id="KW-1185">Reference proteome</keyword>
<dbReference type="InterPro" id="IPR036179">
    <property type="entry name" value="Ig-like_dom_sf"/>
</dbReference>
<dbReference type="InterPro" id="IPR007110">
    <property type="entry name" value="Ig-like_dom"/>
</dbReference>
<dbReference type="SMART" id="SM00406">
    <property type="entry name" value="IGv"/>
    <property type="match status" value="1"/>
</dbReference>
<feature type="chain" id="PRO_5018121905" description="Ig-like domain-containing protein" evidence="1">
    <location>
        <begin position="23"/>
        <end position="123"/>
    </location>
</feature>
<evidence type="ECO:0000313" key="4">
    <source>
        <dbReference type="Proteomes" id="UP000265120"/>
    </source>
</evidence>
<evidence type="ECO:0000256" key="1">
    <source>
        <dbReference type="SAM" id="SignalP"/>
    </source>
</evidence>
<dbReference type="InterPro" id="IPR013106">
    <property type="entry name" value="Ig_V-set"/>
</dbReference>
<name>A0A3P8UIZ4_CYNSE</name>
<dbReference type="Gene3D" id="2.60.40.10">
    <property type="entry name" value="Immunoglobulins"/>
    <property type="match status" value="1"/>
</dbReference>
<dbReference type="GeneTree" id="ENSGT00940000178021"/>
<proteinExistence type="predicted"/>
<feature type="domain" description="Ig-like" evidence="2">
    <location>
        <begin position="18"/>
        <end position="123"/>
    </location>
</feature>
<organism evidence="3 4">
    <name type="scientific">Cynoglossus semilaevis</name>
    <name type="common">Tongue sole</name>
    <dbReference type="NCBI Taxonomy" id="244447"/>
    <lineage>
        <taxon>Eukaryota</taxon>
        <taxon>Metazoa</taxon>
        <taxon>Chordata</taxon>
        <taxon>Craniata</taxon>
        <taxon>Vertebrata</taxon>
        <taxon>Euteleostomi</taxon>
        <taxon>Actinopterygii</taxon>
        <taxon>Neopterygii</taxon>
        <taxon>Teleostei</taxon>
        <taxon>Neoteleostei</taxon>
        <taxon>Acanthomorphata</taxon>
        <taxon>Carangaria</taxon>
        <taxon>Pleuronectiformes</taxon>
        <taxon>Pleuronectoidei</taxon>
        <taxon>Cynoglossidae</taxon>
        <taxon>Cynoglossinae</taxon>
        <taxon>Cynoglossus</taxon>
    </lineage>
</organism>
<dbReference type="AlphaFoldDB" id="A0A3P8UIZ4"/>
<accession>A0A3P8UIZ4</accession>
<feature type="signal peptide" evidence="1">
    <location>
        <begin position="1"/>
        <end position="22"/>
    </location>
</feature>
<dbReference type="CDD" id="cd00099">
    <property type="entry name" value="IgV"/>
    <property type="match status" value="1"/>
</dbReference>
<reference evidence="3" key="3">
    <citation type="submission" date="2025-09" db="UniProtKB">
        <authorList>
            <consortium name="Ensembl"/>
        </authorList>
    </citation>
    <scope>IDENTIFICATION</scope>
</reference>
<sequence>MEHVLGLMSLVLVSALLPVGQAAGALPPPALLVKMGQNVALHCPLLDNTKTVSSVSWYRKWWGRSPQLIVSMTTPTNGSDVTHGPGVAADKVLMGVDGSLHLTKVQLTDSANYFCCIVMTPIS</sequence>
<protein>
    <recommendedName>
        <fullName evidence="2">Ig-like domain-containing protein</fullName>
    </recommendedName>
</protein>
<dbReference type="Ensembl" id="ENSCSET00000000624.1">
    <property type="protein sequence ID" value="ENSCSEP00000000596.1"/>
    <property type="gene ID" value="ENSCSEG00000000429.1"/>
</dbReference>
<evidence type="ECO:0000259" key="2">
    <source>
        <dbReference type="PROSITE" id="PS50835"/>
    </source>
</evidence>
<dbReference type="SUPFAM" id="SSF48726">
    <property type="entry name" value="Immunoglobulin"/>
    <property type="match status" value="1"/>
</dbReference>
<evidence type="ECO:0000313" key="3">
    <source>
        <dbReference type="Ensembl" id="ENSCSEP00000000596.1"/>
    </source>
</evidence>
<dbReference type="PROSITE" id="PS50835">
    <property type="entry name" value="IG_LIKE"/>
    <property type="match status" value="1"/>
</dbReference>
<dbReference type="InParanoid" id="A0A3P8UIZ4"/>